<dbReference type="PANTHER" id="PTHR31718:SF31">
    <property type="entry name" value="OS01G0172800 PROTEIN"/>
    <property type="match status" value="1"/>
</dbReference>
<dbReference type="AlphaFoldDB" id="A0A9D4X8E4"/>
<dbReference type="EMBL" id="JAMSHJ010000005">
    <property type="protein sequence ID" value="KAI5414085.1"/>
    <property type="molecule type" value="Genomic_DNA"/>
</dbReference>
<sequence length="170" mass="19162">MKSLTLILTFSIIIVFSHAKPIIVTQLQPQMNQSSAFNLTQHQHQINETKLVKICSYVLSIKTSCNSPANSKDTVGILFGDADGNQILMLSGDNPDIYTFDRCKTLDFEVSGDCIGKICKLYVARVGSDGWIPESINAYHPDYPPITFNYNYFIPDDEHRYGFDYCPHQA</sequence>
<name>A0A9D4X8E4_PEA</name>
<dbReference type="InterPro" id="IPR036392">
    <property type="entry name" value="PLAT/LH2_dom_sf"/>
</dbReference>
<dbReference type="Gene3D" id="2.60.60.20">
    <property type="entry name" value="PLAT/LH2 domain"/>
    <property type="match status" value="1"/>
</dbReference>
<evidence type="ECO:0000313" key="3">
    <source>
        <dbReference type="Proteomes" id="UP001058974"/>
    </source>
</evidence>
<dbReference type="Proteomes" id="UP001058974">
    <property type="component" value="Chromosome 5"/>
</dbReference>
<dbReference type="PANTHER" id="PTHR31718">
    <property type="entry name" value="PLAT DOMAIN-CONTAINING PROTEIN"/>
    <property type="match status" value="1"/>
</dbReference>
<keyword evidence="1" id="KW-0732">Signal</keyword>
<evidence type="ECO:0000313" key="2">
    <source>
        <dbReference type="EMBL" id="KAI5414085.1"/>
    </source>
</evidence>
<dbReference type="SUPFAM" id="SSF49723">
    <property type="entry name" value="Lipase/lipooxygenase domain (PLAT/LH2 domain)"/>
    <property type="match status" value="1"/>
</dbReference>
<accession>A0A9D4X8E4</accession>
<gene>
    <name evidence="2" type="ORF">KIW84_058286</name>
</gene>
<evidence type="ECO:0000256" key="1">
    <source>
        <dbReference type="SAM" id="SignalP"/>
    </source>
</evidence>
<comment type="caution">
    <text evidence="2">The sequence shown here is derived from an EMBL/GenBank/DDBJ whole genome shotgun (WGS) entry which is preliminary data.</text>
</comment>
<dbReference type="InterPro" id="IPR010417">
    <property type="entry name" value="Embryo-specific_ATS3"/>
</dbReference>
<feature type="signal peptide" evidence="1">
    <location>
        <begin position="1"/>
        <end position="19"/>
    </location>
</feature>
<organism evidence="2 3">
    <name type="scientific">Pisum sativum</name>
    <name type="common">Garden pea</name>
    <name type="synonym">Lathyrus oleraceus</name>
    <dbReference type="NCBI Taxonomy" id="3888"/>
    <lineage>
        <taxon>Eukaryota</taxon>
        <taxon>Viridiplantae</taxon>
        <taxon>Streptophyta</taxon>
        <taxon>Embryophyta</taxon>
        <taxon>Tracheophyta</taxon>
        <taxon>Spermatophyta</taxon>
        <taxon>Magnoliopsida</taxon>
        <taxon>eudicotyledons</taxon>
        <taxon>Gunneridae</taxon>
        <taxon>Pentapetalae</taxon>
        <taxon>rosids</taxon>
        <taxon>fabids</taxon>
        <taxon>Fabales</taxon>
        <taxon>Fabaceae</taxon>
        <taxon>Papilionoideae</taxon>
        <taxon>50 kb inversion clade</taxon>
        <taxon>NPAAA clade</taxon>
        <taxon>Hologalegina</taxon>
        <taxon>IRL clade</taxon>
        <taxon>Fabeae</taxon>
        <taxon>Lathyrus</taxon>
    </lineage>
</organism>
<dbReference type="Gramene" id="PSAT_LOCUS19177_t1">
    <property type="protein sequence ID" value="CAL5199820.1"/>
    <property type="gene ID" value="PSAT_LOCUS19177"/>
</dbReference>
<dbReference type="Gramene" id="Psat5g300280.1">
    <property type="protein sequence ID" value="Psat5g300280.1.cds"/>
    <property type="gene ID" value="Psat5g300280"/>
</dbReference>
<keyword evidence="3" id="KW-1185">Reference proteome</keyword>
<protein>
    <submittedName>
        <fullName evidence="2">Uncharacterized protein</fullName>
    </submittedName>
</protein>
<dbReference type="Gramene" id="Psat05G0828600-T1">
    <property type="protein sequence ID" value="KAI5414085.1"/>
    <property type="gene ID" value="KIW84_058286"/>
</dbReference>
<proteinExistence type="predicted"/>
<dbReference type="Gramene" id="Psat5g300320.1">
    <property type="protein sequence ID" value="Psat5g300320.1.cds"/>
    <property type="gene ID" value="Psat5g300320"/>
</dbReference>
<reference evidence="2 3" key="1">
    <citation type="journal article" date="2022" name="Nat. Genet.">
        <title>Improved pea reference genome and pan-genome highlight genomic features and evolutionary characteristics.</title>
        <authorList>
            <person name="Yang T."/>
            <person name="Liu R."/>
            <person name="Luo Y."/>
            <person name="Hu S."/>
            <person name="Wang D."/>
            <person name="Wang C."/>
            <person name="Pandey M.K."/>
            <person name="Ge S."/>
            <person name="Xu Q."/>
            <person name="Li N."/>
            <person name="Li G."/>
            <person name="Huang Y."/>
            <person name="Saxena R.K."/>
            <person name="Ji Y."/>
            <person name="Li M."/>
            <person name="Yan X."/>
            <person name="He Y."/>
            <person name="Liu Y."/>
            <person name="Wang X."/>
            <person name="Xiang C."/>
            <person name="Varshney R.K."/>
            <person name="Ding H."/>
            <person name="Gao S."/>
            <person name="Zong X."/>
        </authorList>
    </citation>
    <scope>NUCLEOTIDE SEQUENCE [LARGE SCALE GENOMIC DNA]</scope>
    <source>
        <strain evidence="2 3">cv. Zhongwan 6</strain>
    </source>
</reference>
<dbReference type="Pfam" id="PF06232">
    <property type="entry name" value="ATS3"/>
    <property type="match status" value="1"/>
</dbReference>
<feature type="chain" id="PRO_5039220115" evidence="1">
    <location>
        <begin position="20"/>
        <end position="170"/>
    </location>
</feature>